<evidence type="ECO:0000256" key="3">
    <source>
        <dbReference type="ARBA" id="ARBA00006991"/>
    </source>
</evidence>
<keyword evidence="8" id="KW-0805">Transcription regulation</keyword>
<sequence>MASLEEHSDGHLEEKAAALADTSIQLRRAPRLEEDPLRRAPRLEEDQLPPAPCIKEEQPLSHPLEVSATTCDFLDNRPYACGQCGKTYRHGGSLVNHKKIHQIGNYQCGVCCRQYPNMSAYRNHLRNHPRCKLNGSVPEVRQPAPAEGGAGEPSSACEMPREEPVADEVLAAQTGADPPHASSLMSPSGEERSGQGREQNANQPENKKARVFDICGVMYEAKAASEALQPLQFSKEQKKVGRDEEEADQEGGDGPSAEEEGSPSDKPWSRKSAPTGVGSVGAPTATRAASSTTRRATRSDTLPAPSAPRPTPTSCPSRTTSLQVATAAAQAPAPAAQAGSSAEARAGPFQCPLCPKRFPSQAALRNHSRVHSKKRFECSECGKAYRASRDLIKKLEERPYKCSSCERTYRHAGSLLNHRKAHKTGLYRCSACQKEFYNLLALKNHLHTHTDRKRHRCPHCGKAFRTARRLAAHARAHGGAKEEGTFLCGVCSKEFFHPLSFQQHQLSHTADDAHPVAGDDGATGEAS</sequence>
<feature type="domain" description="C2H2-type" evidence="14">
    <location>
        <begin position="455"/>
        <end position="482"/>
    </location>
</feature>
<name>A0A8D2IV87_VARKO</name>
<keyword evidence="7" id="KW-0862">Zinc</keyword>
<feature type="compositionally biased region" description="Basic and acidic residues" evidence="13">
    <location>
        <begin position="30"/>
        <end position="45"/>
    </location>
</feature>
<evidence type="ECO:0000259" key="14">
    <source>
        <dbReference type="PROSITE" id="PS50157"/>
    </source>
</evidence>
<dbReference type="GO" id="GO:0008270">
    <property type="term" value="F:zinc ion binding"/>
    <property type="evidence" value="ECO:0007669"/>
    <property type="project" value="UniProtKB-KW"/>
</dbReference>
<dbReference type="Proteomes" id="UP000694545">
    <property type="component" value="Unplaced"/>
</dbReference>
<keyword evidence="5" id="KW-0677">Repeat</keyword>
<feature type="domain" description="C2H2-type" evidence="14">
    <location>
        <begin position="79"/>
        <end position="101"/>
    </location>
</feature>
<evidence type="ECO:0000313" key="16">
    <source>
        <dbReference type="Proteomes" id="UP000694545"/>
    </source>
</evidence>
<keyword evidence="10" id="KW-0804">Transcription</keyword>
<keyword evidence="16" id="KW-1185">Reference proteome</keyword>
<evidence type="ECO:0000256" key="13">
    <source>
        <dbReference type="SAM" id="MobiDB-lite"/>
    </source>
</evidence>
<evidence type="ECO:0000256" key="5">
    <source>
        <dbReference type="ARBA" id="ARBA00022737"/>
    </source>
</evidence>
<comment type="function">
    <text evidence="1">May be involved in transcriptional regulation.</text>
</comment>
<dbReference type="SMART" id="SM00355">
    <property type="entry name" value="ZnF_C2H2"/>
    <property type="match status" value="7"/>
</dbReference>
<protein>
    <recommendedName>
        <fullName evidence="14">C2H2-type domain-containing protein</fullName>
    </recommendedName>
</protein>
<dbReference type="PANTHER" id="PTHR24388:SF99">
    <property type="entry name" value="GASTRULA ZINC FINGER PROTEIN XLCGF52.1-LIKE ISOFORM X1-RELATED"/>
    <property type="match status" value="1"/>
</dbReference>
<keyword evidence="9" id="KW-0238">DNA-binding</keyword>
<dbReference type="GO" id="GO:0000981">
    <property type="term" value="F:DNA-binding transcription factor activity, RNA polymerase II-specific"/>
    <property type="evidence" value="ECO:0007669"/>
    <property type="project" value="TreeGrafter"/>
</dbReference>
<dbReference type="PROSITE" id="PS50157">
    <property type="entry name" value="ZINC_FINGER_C2H2_2"/>
    <property type="match status" value="7"/>
</dbReference>
<feature type="domain" description="C2H2-type" evidence="14">
    <location>
        <begin position="349"/>
        <end position="376"/>
    </location>
</feature>
<comment type="subcellular location">
    <subcellularLocation>
        <location evidence="2">Nucleus</location>
    </subcellularLocation>
</comment>
<dbReference type="PROSITE" id="PS00028">
    <property type="entry name" value="ZINC_FINGER_C2H2_1"/>
    <property type="match status" value="7"/>
</dbReference>
<evidence type="ECO:0000256" key="2">
    <source>
        <dbReference type="ARBA" id="ARBA00004123"/>
    </source>
</evidence>
<dbReference type="InterPro" id="IPR036236">
    <property type="entry name" value="Znf_C2H2_sf"/>
</dbReference>
<evidence type="ECO:0000256" key="12">
    <source>
        <dbReference type="PROSITE-ProRule" id="PRU00042"/>
    </source>
</evidence>
<evidence type="ECO:0000256" key="1">
    <source>
        <dbReference type="ARBA" id="ARBA00003767"/>
    </source>
</evidence>
<dbReference type="GO" id="GO:0000978">
    <property type="term" value="F:RNA polymerase II cis-regulatory region sequence-specific DNA binding"/>
    <property type="evidence" value="ECO:0007669"/>
    <property type="project" value="TreeGrafter"/>
</dbReference>
<dbReference type="PANTHER" id="PTHR24388">
    <property type="entry name" value="ZINC FINGER PROTEIN"/>
    <property type="match status" value="1"/>
</dbReference>
<feature type="region of interest" description="Disordered" evidence="13">
    <location>
        <begin position="175"/>
        <end position="207"/>
    </location>
</feature>
<feature type="compositionally biased region" description="Low complexity" evidence="13">
    <location>
        <begin position="284"/>
        <end position="294"/>
    </location>
</feature>
<proteinExistence type="inferred from homology"/>
<evidence type="ECO:0000256" key="8">
    <source>
        <dbReference type="ARBA" id="ARBA00023015"/>
    </source>
</evidence>
<dbReference type="Pfam" id="PF13894">
    <property type="entry name" value="zf-C2H2_4"/>
    <property type="match status" value="1"/>
</dbReference>
<dbReference type="SUPFAM" id="SSF57667">
    <property type="entry name" value="beta-beta-alpha zinc fingers"/>
    <property type="match status" value="5"/>
</dbReference>
<reference evidence="15" key="1">
    <citation type="submission" date="2025-08" db="UniProtKB">
        <authorList>
            <consortium name="Ensembl"/>
        </authorList>
    </citation>
    <scope>IDENTIFICATION</scope>
</reference>
<organism evidence="15 16">
    <name type="scientific">Varanus komodoensis</name>
    <name type="common">Komodo dragon</name>
    <dbReference type="NCBI Taxonomy" id="61221"/>
    <lineage>
        <taxon>Eukaryota</taxon>
        <taxon>Metazoa</taxon>
        <taxon>Chordata</taxon>
        <taxon>Craniata</taxon>
        <taxon>Vertebrata</taxon>
        <taxon>Euteleostomi</taxon>
        <taxon>Lepidosauria</taxon>
        <taxon>Squamata</taxon>
        <taxon>Bifurcata</taxon>
        <taxon>Unidentata</taxon>
        <taxon>Episquamata</taxon>
        <taxon>Toxicofera</taxon>
        <taxon>Anguimorpha</taxon>
        <taxon>Paleoanguimorpha</taxon>
        <taxon>Varanoidea</taxon>
        <taxon>Varanidae</taxon>
        <taxon>Varanus</taxon>
    </lineage>
</organism>
<feature type="domain" description="C2H2-type" evidence="14">
    <location>
        <begin position="486"/>
        <end position="513"/>
    </location>
</feature>
<dbReference type="InterPro" id="IPR050527">
    <property type="entry name" value="Snail/Krueppel_Znf"/>
</dbReference>
<keyword evidence="4" id="KW-0479">Metal-binding</keyword>
<evidence type="ECO:0000256" key="6">
    <source>
        <dbReference type="ARBA" id="ARBA00022771"/>
    </source>
</evidence>
<feature type="region of interest" description="Disordered" evidence="13">
    <location>
        <begin position="129"/>
        <end position="162"/>
    </location>
</feature>
<evidence type="ECO:0000256" key="11">
    <source>
        <dbReference type="ARBA" id="ARBA00023242"/>
    </source>
</evidence>
<reference evidence="15" key="2">
    <citation type="submission" date="2025-09" db="UniProtKB">
        <authorList>
            <consortium name="Ensembl"/>
        </authorList>
    </citation>
    <scope>IDENTIFICATION</scope>
</reference>
<accession>A0A8D2IV87</accession>
<dbReference type="FunFam" id="3.30.160.60:FF:000771">
    <property type="entry name" value="zinc finger protein 648"/>
    <property type="match status" value="1"/>
</dbReference>
<feature type="region of interest" description="Disordered" evidence="13">
    <location>
        <begin position="507"/>
        <end position="527"/>
    </location>
</feature>
<evidence type="ECO:0000256" key="7">
    <source>
        <dbReference type="ARBA" id="ARBA00022833"/>
    </source>
</evidence>
<feature type="domain" description="C2H2-type" evidence="14">
    <location>
        <begin position="400"/>
        <end position="422"/>
    </location>
</feature>
<evidence type="ECO:0000313" key="15">
    <source>
        <dbReference type="Ensembl" id="ENSVKKP00000000545.1"/>
    </source>
</evidence>
<feature type="region of interest" description="Disordered" evidence="13">
    <location>
        <begin position="234"/>
        <end position="330"/>
    </location>
</feature>
<feature type="domain" description="C2H2-type" evidence="14">
    <location>
        <begin position="427"/>
        <end position="454"/>
    </location>
</feature>
<dbReference type="GO" id="GO:0005634">
    <property type="term" value="C:nucleus"/>
    <property type="evidence" value="ECO:0007669"/>
    <property type="project" value="UniProtKB-SubCell"/>
</dbReference>
<dbReference type="InterPro" id="IPR013087">
    <property type="entry name" value="Znf_C2H2_type"/>
</dbReference>
<evidence type="ECO:0000256" key="4">
    <source>
        <dbReference type="ARBA" id="ARBA00022723"/>
    </source>
</evidence>
<feature type="compositionally biased region" description="Basic and acidic residues" evidence="13">
    <location>
        <begin position="1"/>
        <end position="16"/>
    </location>
</feature>
<dbReference type="Pfam" id="PF00096">
    <property type="entry name" value="zf-C2H2"/>
    <property type="match status" value="2"/>
</dbReference>
<keyword evidence="11" id="KW-0539">Nucleus</keyword>
<dbReference type="Ensembl" id="ENSVKKT00000000566.1">
    <property type="protein sequence ID" value="ENSVKKP00000000545.1"/>
    <property type="gene ID" value="ENSVKKG00000000462.1"/>
</dbReference>
<evidence type="ECO:0000256" key="10">
    <source>
        <dbReference type="ARBA" id="ARBA00023163"/>
    </source>
</evidence>
<dbReference type="Pfam" id="PF12874">
    <property type="entry name" value="zf-met"/>
    <property type="match status" value="2"/>
</dbReference>
<feature type="compositionally biased region" description="Acidic residues" evidence="13">
    <location>
        <begin position="243"/>
        <end position="262"/>
    </location>
</feature>
<feature type="region of interest" description="Disordered" evidence="13">
    <location>
        <begin position="1"/>
        <end position="59"/>
    </location>
</feature>
<dbReference type="FunFam" id="3.30.160.60:FF:001345">
    <property type="entry name" value="zinc finger protein 646"/>
    <property type="match status" value="1"/>
</dbReference>
<dbReference type="AlphaFoldDB" id="A0A8D2IV87"/>
<comment type="similarity">
    <text evidence="3">Belongs to the krueppel C2H2-type zinc-finger protein family.</text>
</comment>
<dbReference type="Gene3D" id="3.30.160.60">
    <property type="entry name" value="Classic Zinc Finger"/>
    <property type="match status" value="4"/>
</dbReference>
<feature type="compositionally biased region" description="Low complexity" evidence="13">
    <location>
        <begin position="314"/>
        <end position="330"/>
    </location>
</feature>
<keyword evidence="6 12" id="KW-0863">Zinc-finger</keyword>
<feature type="domain" description="C2H2-type" evidence="14">
    <location>
        <begin position="106"/>
        <end position="133"/>
    </location>
</feature>
<evidence type="ECO:0000256" key="9">
    <source>
        <dbReference type="ARBA" id="ARBA00023125"/>
    </source>
</evidence>
<dbReference type="FunFam" id="3.30.160.60:FF:000729">
    <property type="entry name" value="Zinc finger protein 646"/>
    <property type="match status" value="1"/>
</dbReference>